<feature type="compositionally biased region" description="Low complexity" evidence="9">
    <location>
        <begin position="69"/>
        <end position="81"/>
    </location>
</feature>
<keyword evidence="6" id="KW-0028">Amino-acid biosynthesis</keyword>
<dbReference type="Gene3D" id="1.10.590.10">
    <property type="entry name" value="Chorismate mutase, AroQ class superfamily, eukaryotic"/>
    <property type="match status" value="1"/>
</dbReference>
<dbReference type="KEGG" id="csl:COCSUDRAFT_23610"/>
<evidence type="ECO:0000313" key="11">
    <source>
        <dbReference type="EMBL" id="EIE23707.1"/>
    </source>
</evidence>
<evidence type="ECO:0000256" key="7">
    <source>
        <dbReference type="ARBA" id="ARBA00023141"/>
    </source>
</evidence>
<dbReference type="GO" id="GO:0009073">
    <property type="term" value="P:aromatic amino acid family biosynthetic process"/>
    <property type="evidence" value="ECO:0007669"/>
    <property type="project" value="UniProtKB-KW"/>
</dbReference>
<dbReference type="GO" id="GO:0046417">
    <property type="term" value="P:chorismate metabolic process"/>
    <property type="evidence" value="ECO:0007669"/>
    <property type="project" value="InterPro"/>
</dbReference>
<keyword evidence="12" id="KW-1185">Reference proteome</keyword>
<dbReference type="GO" id="GO:0008652">
    <property type="term" value="P:amino acid biosynthetic process"/>
    <property type="evidence" value="ECO:0007669"/>
    <property type="project" value="UniProtKB-KW"/>
</dbReference>
<keyword evidence="8" id="KW-0413">Isomerase</keyword>
<dbReference type="InterPro" id="IPR008238">
    <property type="entry name" value="Chorismate_mutase_AroQ_euk"/>
</dbReference>
<comment type="catalytic activity">
    <reaction evidence="1">
        <text>chorismate = prephenate</text>
        <dbReference type="Rhea" id="RHEA:13897"/>
        <dbReference type="ChEBI" id="CHEBI:29748"/>
        <dbReference type="ChEBI" id="CHEBI:29934"/>
        <dbReference type="EC" id="5.4.99.5"/>
    </reaction>
</comment>
<dbReference type="PANTHER" id="PTHR21145">
    <property type="entry name" value="CHORISMATE MUTASE"/>
    <property type="match status" value="1"/>
</dbReference>
<dbReference type="GO" id="GO:0004106">
    <property type="term" value="F:chorismate mutase activity"/>
    <property type="evidence" value="ECO:0007669"/>
    <property type="project" value="UniProtKB-EC"/>
</dbReference>
<organism evidence="11 12">
    <name type="scientific">Coccomyxa subellipsoidea (strain C-169)</name>
    <name type="common">Green microalga</name>
    <dbReference type="NCBI Taxonomy" id="574566"/>
    <lineage>
        <taxon>Eukaryota</taxon>
        <taxon>Viridiplantae</taxon>
        <taxon>Chlorophyta</taxon>
        <taxon>core chlorophytes</taxon>
        <taxon>Trebouxiophyceae</taxon>
        <taxon>Trebouxiophyceae incertae sedis</taxon>
        <taxon>Coccomyxaceae</taxon>
        <taxon>Coccomyxa</taxon>
        <taxon>Coccomyxa subellipsoidea</taxon>
    </lineage>
</organism>
<evidence type="ECO:0000259" key="10">
    <source>
        <dbReference type="Pfam" id="PF01817"/>
    </source>
</evidence>
<evidence type="ECO:0000256" key="2">
    <source>
        <dbReference type="ARBA" id="ARBA00004496"/>
    </source>
</evidence>
<dbReference type="OrthoDB" id="191918at2759"/>
<dbReference type="EMBL" id="AGSI01000007">
    <property type="protein sequence ID" value="EIE23707.1"/>
    <property type="molecule type" value="Genomic_DNA"/>
</dbReference>
<dbReference type="GeneID" id="17041699"/>
<protein>
    <recommendedName>
        <fullName evidence="4">chorismate mutase</fullName>
        <ecNumber evidence="4">5.4.99.5</ecNumber>
    </recommendedName>
</protein>
<proteinExistence type="predicted"/>
<evidence type="ECO:0000313" key="12">
    <source>
        <dbReference type="Proteomes" id="UP000007264"/>
    </source>
</evidence>
<dbReference type="InterPro" id="IPR037039">
    <property type="entry name" value="CM_AroQ_sf_eucaryotic"/>
</dbReference>
<keyword evidence="7" id="KW-0057">Aromatic amino acid biosynthesis</keyword>
<gene>
    <name evidence="11" type="ORF">COCSUDRAFT_23610</name>
</gene>
<dbReference type="InterPro" id="IPR002701">
    <property type="entry name" value="CM_II_prokaryot"/>
</dbReference>
<dbReference type="AlphaFoldDB" id="I0YZ88"/>
<evidence type="ECO:0000256" key="1">
    <source>
        <dbReference type="ARBA" id="ARBA00000824"/>
    </source>
</evidence>
<comment type="pathway">
    <text evidence="3">Metabolic intermediate biosynthesis; prephenate biosynthesis; prephenate from chorismate: step 1/1.</text>
</comment>
<dbReference type="EC" id="5.4.99.5" evidence="4"/>
<dbReference type="InterPro" id="IPR036263">
    <property type="entry name" value="Chorismate_II_sf"/>
</dbReference>
<dbReference type="PROSITE" id="PS51169">
    <property type="entry name" value="CHORISMATE_MUT_3"/>
    <property type="match status" value="1"/>
</dbReference>
<feature type="region of interest" description="Disordered" evidence="9">
    <location>
        <begin position="51"/>
        <end position="81"/>
    </location>
</feature>
<dbReference type="SUPFAM" id="SSF48600">
    <property type="entry name" value="Chorismate mutase II"/>
    <property type="match status" value="1"/>
</dbReference>
<evidence type="ECO:0000256" key="8">
    <source>
        <dbReference type="ARBA" id="ARBA00023235"/>
    </source>
</evidence>
<dbReference type="PANTHER" id="PTHR21145:SF12">
    <property type="entry name" value="CHORISMATE MUTASE"/>
    <property type="match status" value="1"/>
</dbReference>
<dbReference type="RefSeq" id="XP_005648251.1">
    <property type="nucleotide sequence ID" value="XM_005648194.1"/>
</dbReference>
<comment type="caution">
    <text evidence="11">The sequence shown here is derived from an EMBL/GenBank/DDBJ whole genome shotgun (WGS) entry which is preliminary data.</text>
</comment>
<dbReference type="Proteomes" id="UP000007264">
    <property type="component" value="Unassembled WGS sequence"/>
</dbReference>
<sequence>MRCGSAALERRLSGGEWGQSLAHRRADPLPTAPMTSLQCRRQCAAHALQRWQSHGREQNQVRAEAGHVAPPSAAPSAPAKLPPSLLRSDSIDYSLALSLDNIRQSLIRQEDTIIFGLIERAQFAANRPVYESGAMPVPGYGPDGKQFSLLEYMLWETEQMHCKVRRYTSPDEHPFFPHDSPPLILPPIQYPEAGSDPPNPLFAVLAPFAREININDKIMQLYLDHLVPGITQPGDDNNYGSAACHDVLALQALSKRIHYGKFVAEAKFRARPQEYARLIRQRDSDALMALLTDEAVEAKVVERVRRKAAIYGQDIQGDDSFNMDRFAAVVAARSAGSSNGQSPAAYRGGSSAGHMVSYKVEPEVVAELYRRWVMPLTKEVQIAYLLRRLESRGQV</sequence>
<evidence type="ECO:0000256" key="4">
    <source>
        <dbReference type="ARBA" id="ARBA00012404"/>
    </source>
</evidence>
<dbReference type="GO" id="GO:0005737">
    <property type="term" value="C:cytoplasm"/>
    <property type="evidence" value="ECO:0007669"/>
    <property type="project" value="UniProtKB-SubCell"/>
</dbReference>
<dbReference type="UniPathway" id="UPA00120">
    <property type="reaction ID" value="UER00203"/>
</dbReference>
<reference evidence="11 12" key="1">
    <citation type="journal article" date="2012" name="Genome Biol.">
        <title>The genome of the polar eukaryotic microalga coccomyxa subellipsoidea reveals traits of cold adaptation.</title>
        <authorList>
            <person name="Blanc G."/>
            <person name="Agarkova I."/>
            <person name="Grimwood J."/>
            <person name="Kuo A."/>
            <person name="Brueggeman A."/>
            <person name="Dunigan D."/>
            <person name="Gurnon J."/>
            <person name="Ladunga I."/>
            <person name="Lindquist E."/>
            <person name="Lucas S."/>
            <person name="Pangilinan J."/>
            <person name="Proschold T."/>
            <person name="Salamov A."/>
            <person name="Schmutz J."/>
            <person name="Weeks D."/>
            <person name="Yamada T."/>
            <person name="Claverie J.M."/>
            <person name="Grigoriev I."/>
            <person name="Van Etten J."/>
            <person name="Lomsadze A."/>
            <person name="Borodovsky M."/>
        </authorList>
    </citation>
    <scope>NUCLEOTIDE SEQUENCE [LARGE SCALE GENOMIC DNA]</scope>
    <source>
        <strain evidence="11 12">C-169</strain>
    </source>
</reference>
<accession>I0YZ88</accession>
<dbReference type="STRING" id="574566.I0YZ88"/>
<dbReference type="Pfam" id="PF01817">
    <property type="entry name" value="CM_2"/>
    <property type="match status" value="1"/>
</dbReference>
<keyword evidence="5" id="KW-0963">Cytoplasm</keyword>
<evidence type="ECO:0000256" key="9">
    <source>
        <dbReference type="SAM" id="MobiDB-lite"/>
    </source>
</evidence>
<feature type="domain" description="Chorismate mutase" evidence="10">
    <location>
        <begin position="246"/>
        <end position="381"/>
    </location>
</feature>
<comment type="subcellular location">
    <subcellularLocation>
        <location evidence="2">Cytoplasm</location>
    </subcellularLocation>
</comment>
<evidence type="ECO:0000256" key="5">
    <source>
        <dbReference type="ARBA" id="ARBA00022490"/>
    </source>
</evidence>
<evidence type="ECO:0000256" key="6">
    <source>
        <dbReference type="ARBA" id="ARBA00022605"/>
    </source>
</evidence>
<dbReference type="NCBIfam" id="TIGR01802">
    <property type="entry name" value="CM_pl-yst"/>
    <property type="match status" value="1"/>
</dbReference>
<name>I0YZ88_COCSC</name>
<dbReference type="eggNOG" id="KOG0795">
    <property type="taxonomic scope" value="Eukaryota"/>
</dbReference>
<evidence type="ECO:0000256" key="3">
    <source>
        <dbReference type="ARBA" id="ARBA00004817"/>
    </source>
</evidence>